<dbReference type="EMBL" id="CP054705">
    <property type="protein sequence ID" value="QQK77105.1"/>
    <property type="molecule type" value="Genomic_DNA"/>
</dbReference>
<protein>
    <submittedName>
        <fullName evidence="1">Uncharacterized protein</fullName>
    </submittedName>
</protein>
<dbReference type="Proteomes" id="UP000595823">
    <property type="component" value="Chromosome"/>
</dbReference>
<evidence type="ECO:0000313" key="2">
    <source>
        <dbReference type="Proteomes" id="UP000595823"/>
    </source>
</evidence>
<dbReference type="KEGG" id="scia:HUG15_16995"/>
<gene>
    <name evidence="1" type="ORF">HUG15_16995</name>
</gene>
<keyword evidence="2" id="KW-1185">Reference proteome</keyword>
<name>A0A7T7CCN9_9BACI</name>
<accession>A0A7T7CCN9</accession>
<sequence length="253" mass="28992">MDVDAFSLHTFKKVYHYVMRLNVKVNILFLKAATDERKDETLFMNDELTKLVFQEKVANVWTETVYDFGVDTFYDSEVYINNLKKEYITPHHITHLIMVNFKETWLGDLFKGSLSETLATSFLGIDSAVIGSGQAHPFNKEEFAAGKWAWISKSEENKVMHMSRKSGDMSGLYFKKKATDFDHGIFMKGLSAGETQYKLYKVTDGEVKANAPMTNRTIDAITFHGDGCFNRLIRDVLAKTALLTPRRCERPKQ</sequence>
<evidence type="ECO:0000313" key="1">
    <source>
        <dbReference type="EMBL" id="QQK77105.1"/>
    </source>
</evidence>
<organism evidence="1 2">
    <name type="scientific">Salicibibacter cibarius</name>
    <dbReference type="NCBI Taxonomy" id="2743000"/>
    <lineage>
        <taxon>Bacteria</taxon>
        <taxon>Bacillati</taxon>
        <taxon>Bacillota</taxon>
        <taxon>Bacilli</taxon>
        <taxon>Bacillales</taxon>
        <taxon>Bacillaceae</taxon>
        <taxon>Salicibibacter</taxon>
    </lineage>
</organism>
<dbReference type="AlphaFoldDB" id="A0A7T7CCN9"/>
<dbReference type="RefSeq" id="WP_200124230.1">
    <property type="nucleotide sequence ID" value="NZ_CP054705.1"/>
</dbReference>
<proteinExistence type="predicted"/>
<reference evidence="1 2" key="1">
    <citation type="submission" date="2020-06" db="EMBL/GenBank/DDBJ databases">
        <title>Genomic analysis of Salicibibacter sp. NKC5-3.</title>
        <authorList>
            <person name="Oh Y.J."/>
        </authorList>
    </citation>
    <scope>NUCLEOTIDE SEQUENCE [LARGE SCALE GENOMIC DNA]</scope>
    <source>
        <strain evidence="1 2">NKC5-3</strain>
    </source>
</reference>